<organism evidence="1 2">
    <name type="scientific">Austropuccinia psidii MF-1</name>
    <dbReference type="NCBI Taxonomy" id="1389203"/>
    <lineage>
        <taxon>Eukaryota</taxon>
        <taxon>Fungi</taxon>
        <taxon>Dikarya</taxon>
        <taxon>Basidiomycota</taxon>
        <taxon>Pucciniomycotina</taxon>
        <taxon>Pucciniomycetes</taxon>
        <taxon>Pucciniales</taxon>
        <taxon>Sphaerophragmiaceae</taxon>
        <taxon>Austropuccinia</taxon>
    </lineage>
</organism>
<reference evidence="1" key="1">
    <citation type="submission" date="2021-03" db="EMBL/GenBank/DDBJ databases">
        <title>Draft genome sequence of rust myrtle Austropuccinia psidii MF-1, a brazilian biotype.</title>
        <authorList>
            <person name="Quecine M.C."/>
            <person name="Pachon D.M.R."/>
            <person name="Bonatelli M.L."/>
            <person name="Correr F.H."/>
            <person name="Franceschini L.M."/>
            <person name="Leite T.F."/>
            <person name="Margarido G.R.A."/>
            <person name="Almeida C.A."/>
            <person name="Ferrarezi J.A."/>
            <person name="Labate C.A."/>
        </authorList>
    </citation>
    <scope>NUCLEOTIDE SEQUENCE</scope>
    <source>
        <strain evidence="1">MF-1</strain>
    </source>
</reference>
<accession>A0A9Q3BUS4</accession>
<evidence type="ECO:0000313" key="1">
    <source>
        <dbReference type="EMBL" id="MBW0472799.1"/>
    </source>
</evidence>
<keyword evidence="2" id="KW-1185">Reference proteome</keyword>
<comment type="caution">
    <text evidence="1">The sequence shown here is derived from an EMBL/GenBank/DDBJ whole genome shotgun (WGS) entry which is preliminary data.</text>
</comment>
<sequence length="139" mass="15597">MESKILPKTSIEDIRPEIPVLKLHKCWGTSYSAKTCAKNTKINEVQVIEEVPCAEEKEASDQDSKISSHTPAEYYLIENIIGLSVVTEVNTHLPHYIEYCCNLINIQDSRMCKTKPAGESGITSVLLNDIEVKFNLDTL</sequence>
<gene>
    <name evidence="1" type="ORF">O181_012514</name>
</gene>
<dbReference type="EMBL" id="AVOT02003203">
    <property type="protein sequence ID" value="MBW0472799.1"/>
    <property type="molecule type" value="Genomic_DNA"/>
</dbReference>
<evidence type="ECO:0000313" key="2">
    <source>
        <dbReference type="Proteomes" id="UP000765509"/>
    </source>
</evidence>
<dbReference type="AlphaFoldDB" id="A0A9Q3BUS4"/>
<protein>
    <submittedName>
        <fullName evidence="1">Uncharacterized protein</fullName>
    </submittedName>
</protein>
<dbReference type="OrthoDB" id="2517660at2759"/>
<dbReference type="Proteomes" id="UP000765509">
    <property type="component" value="Unassembled WGS sequence"/>
</dbReference>
<name>A0A9Q3BUS4_9BASI</name>
<proteinExistence type="predicted"/>